<dbReference type="GO" id="GO:0008854">
    <property type="term" value="F:exodeoxyribonuclease V activity"/>
    <property type="evidence" value="ECO:0007669"/>
    <property type="project" value="InterPro"/>
</dbReference>
<feature type="domain" description="RecC C-terminal" evidence="12">
    <location>
        <begin position="853"/>
        <end position="1075"/>
    </location>
</feature>
<dbReference type="SUPFAM" id="SSF52980">
    <property type="entry name" value="Restriction endonuclease-like"/>
    <property type="match status" value="1"/>
</dbReference>
<evidence type="ECO:0000256" key="5">
    <source>
        <dbReference type="ARBA" id="ARBA00022806"/>
    </source>
</evidence>
<feature type="region of interest" description="Disordered" evidence="11">
    <location>
        <begin position="805"/>
        <end position="831"/>
    </location>
</feature>
<dbReference type="GO" id="GO:0000724">
    <property type="term" value="P:double-strand break repair via homologous recombination"/>
    <property type="evidence" value="ECO:0007669"/>
    <property type="project" value="UniProtKB-UniRule"/>
</dbReference>
<keyword evidence="9 10" id="KW-0234">DNA repair</keyword>
<dbReference type="InterPro" id="IPR041500">
    <property type="entry name" value="RecC_C"/>
</dbReference>
<dbReference type="GO" id="GO:0009338">
    <property type="term" value="C:exodeoxyribonuclease V complex"/>
    <property type="evidence" value="ECO:0007669"/>
    <property type="project" value="InterPro"/>
</dbReference>
<evidence type="ECO:0000256" key="8">
    <source>
        <dbReference type="ARBA" id="ARBA00023125"/>
    </source>
</evidence>
<evidence type="ECO:0000313" key="14">
    <source>
        <dbReference type="Proteomes" id="UP001158598"/>
    </source>
</evidence>
<dbReference type="Proteomes" id="UP001158598">
    <property type="component" value="Chromosome"/>
</dbReference>
<keyword evidence="6 10" id="KW-0269">Exonuclease</keyword>
<comment type="function">
    <text evidence="10">A helicase/nuclease that prepares dsDNA breaks (DSB) for recombinational DNA repair. Binds to DSBs and unwinds DNA via a highly rapid and processive ATP-dependent bidirectional helicase activity. Unwinds dsDNA until it encounters a Chi (crossover hotspot instigator) sequence from the 3' direction. Cuts ssDNA a few nucleotides 3' to the Chi site. The properties and activities of the enzyme are changed at Chi. The Chi-altered holoenzyme produces a long 3'-ssDNA overhang and facilitates RecA-binding to the ssDNA for homologous DNA recombination and repair. Holoenzyme degrades any linearized DNA that is unable to undergo homologous recombination. In the holoenzyme this subunit recognizes the wild-type Chi sequence, and when added to isolated RecB increases its ATP-dependent helicase processivity.</text>
</comment>
<comment type="miscellaneous">
    <text evidence="10">In the RecBCD complex, RecB has a slow 3'-5' helicase, an exonuclease activity and loads RecA onto ssDNA, RecD has a fast 5'-3' helicase activity, while RecC stimulates the ATPase and processivity of the RecB helicase and contributes to recognition of the Chi site.</text>
</comment>
<protein>
    <recommendedName>
        <fullName evidence="10">RecBCD enzyme subunit RecC</fullName>
    </recommendedName>
    <alternativeName>
        <fullName evidence="10">Exonuclease V subunit RecC</fullName>
        <shortName evidence="10">ExoV subunit RecC</shortName>
    </alternativeName>
    <alternativeName>
        <fullName evidence="10">Helicase/nuclease RecBCD subunit RecC</fullName>
    </alternativeName>
</protein>
<evidence type="ECO:0000256" key="1">
    <source>
        <dbReference type="ARBA" id="ARBA00022722"/>
    </source>
</evidence>
<dbReference type="EMBL" id="OX458332">
    <property type="protein sequence ID" value="CAI8751596.1"/>
    <property type="molecule type" value="Genomic_DNA"/>
</dbReference>
<dbReference type="SUPFAM" id="SSF52540">
    <property type="entry name" value="P-loop containing nucleoside triphosphate hydrolases"/>
    <property type="match status" value="2"/>
</dbReference>
<evidence type="ECO:0000256" key="11">
    <source>
        <dbReference type="SAM" id="MobiDB-lite"/>
    </source>
</evidence>
<dbReference type="NCBIfam" id="TIGR01450">
    <property type="entry name" value="recC"/>
    <property type="match status" value="1"/>
</dbReference>
<dbReference type="Gene3D" id="1.10.10.160">
    <property type="match status" value="1"/>
</dbReference>
<evidence type="ECO:0000256" key="9">
    <source>
        <dbReference type="ARBA" id="ARBA00023204"/>
    </source>
</evidence>
<dbReference type="Gene3D" id="3.40.50.300">
    <property type="entry name" value="P-loop containing nucleotide triphosphate hydrolases"/>
    <property type="match status" value="2"/>
</dbReference>
<keyword evidence="7 10" id="KW-0067">ATP-binding</keyword>
<reference evidence="13" key="1">
    <citation type="submission" date="2023-03" db="EMBL/GenBank/DDBJ databases">
        <authorList>
            <person name="Pearce D."/>
        </authorList>
    </citation>
    <scope>NUCLEOTIDE SEQUENCE</scope>
    <source>
        <strain evidence="13">Mc</strain>
    </source>
</reference>
<keyword evidence="8 10" id="KW-0238">DNA-binding</keyword>
<gene>
    <name evidence="10 13" type="primary">recC</name>
    <name evidence="13" type="ORF">MCNOR_0663</name>
</gene>
<dbReference type="InterPro" id="IPR027417">
    <property type="entry name" value="P-loop_NTPase"/>
</dbReference>
<evidence type="ECO:0000256" key="2">
    <source>
        <dbReference type="ARBA" id="ARBA00022741"/>
    </source>
</evidence>
<evidence type="ECO:0000256" key="3">
    <source>
        <dbReference type="ARBA" id="ARBA00022763"/>
    </source>
</evidence>
<dbReference type="InterPro" id="IPR013986">
    <property type="entry name" value="DExx_box_DNA_helicase_dom_sf"/>
</dbReference>
<dbReference type="GO" id="GO:0005524">
    <property type="term" value="F:ATP binding"/>
    <property type="evidence" value="ECO:0007669"/>
    <property type="project" value="UniProtKB-UniRule"/>
</dbReference>
<keyword evidence="4 10" id="KW-0378">Hydrolase</keyword>
<proteinExistence type="inferred from homology"/>
<accession>A0AA35XU25</accession>
<dbReference type="PIRSF" id="PIRSF000980">
    <property type="entry name" value="RecC"/>
    <property type="match status" value="1"/>
</dbReference>
<keyword evidence="3 10" id="KW-0227">DNA damage</keyword>
<evidence type="ECO:0000256" key="10">
    <source>
        <dbReference type="HAMAP-Rule" id="MF_01486"/>
    </source>
</evidence>
<name>A0AA35XU25_METCP</name>
<keyword evidence="1 10" id="KW-0540">Nuclease</keyword>
<comment type="similarity">
    <text evidence="10">Belongs to the RecC family.</text>
</comment>
<dbReference type="InterPro" id="IPR011335">
    <property type="entry name" value="Restrct_endonuc-II-like"/>
</dbReference>
<dbReference type="GO" id="GO:0003677">
    <property type="term" value="F:DNA binding"/>
    <property type="evidence" value="ECO:0007669"/>
    <property type="project" value="UniProtKB-UniRule"/>
</dbReference>
<dbReference type="Gene3D" id="3.40.50.10930">
    <property type="match status" value="1"/>
</dbReference>
<evidence type="ECO:0000259" key="12">
    <source>
        <dbReference type="Pfam" id="PF17946"/>
    </source>
</evidence>
<keyword evidence="5 10" id="KW-0347">Helicase</keyword>
<dbReference type="PANTHER" id="PTHR30591:SF1">
    <property type="entry name" value="RECBCD ENZYME SUBUNIT RECC"/>
    <property type="match status" value="1"/>
</dbReference>
<dbReference type="Pfam" id="PF04257">
    <property type="entry name" value="Exonuc_V_gamma"/>
    <property type="match status" value="1"/>
</dbReference>
<organism evidence="13 14">
    <name type="scientific">Methylococcus capsulatus</name>
    <dbReference type="NCBI Taxonomy" id="414"/>
    <lineage>
        <taxon>Bacteria</taxon>
        <taxon>Pseudomonadati</taxon>
        <taxon>Pseudomonadota</taxon>
        <taxon>Gammaproteobacteria</taxon>
        <taxon>Methylococcales</taxon>
        <taxon>Methylococcaceae</taxon>
        <taxon>Methylococcus</taxon>
    </lineage>
</organism>
<comment type="subunit">
    <text evidence="10">Heterotrimer of RecB, RecC and RecD. All subunits contribute to DNA-binding.</text>
</comment>
<dbReference type="HAMAP" id="MF_01486">
    <property type="entry name" value="RecC"/>
    <property type="match status" value="1"/>
</dbReference>
<dbReference type="AlphaFoldDB" id="A0AA35XU25"/>
<evidence type="ECO:0000313" key="13">
    <source>
        <dbReference type="EMBL" id="CAI8751596.1"/>
    </source>
</evidence>
<evidence type="ECO:0000256" key="4">
    <source>
        <dbReference type="ARBA" id="ARBA00022801"/>
    </source>
</evidence>
<dbReference type="GO" id="GO:0003678">
    <property type="term" value="F:DNA helicase activity"/>
    <property type="evidence" value="ECO:0007669"/>
    <property type="project" value="UniProtKB-UniRule"/>
</dbReference>
<sequence>MDFEDPSLPSPLNIFFSNRFEILTQRLFDDLAQGPADPFVAEQVIVPSLAVRRRLELDHADRFGVCANVEFSYLAHWLWVQIGQVIEVGASSPFAPATLTWRVFRMLGEEALVSAHPRLKSYLARADGAMRFDLAQRVAHLLEQYLTYRPDWLAAWLEGGPASGLPEASREDEAWQAALWRTLVDELEVRREHPSAAFFRAVEAMGPEATRRAGLPARAHLFCLPTIPPLYLDILGKLARWTELHLYVLNPCREYWFDIVDPRRLNYLEVRGDALYRETGNRLLANWGQQTQAHIDLLFDKAEGAVIDDAQFEPPARISLLAAVQEAILDLRDPEPGCCASVAGDRSIEVHVCHSLVRELEVLHDQLLALLARPDAPKVSDILVVMPRLEEAAPLIDAVFGTAPAARRIPYAITGLRRTVANPAAAALLTLLGLFASRCKASAVYEFLQRPLVHARFGLGLDDLECIHDWFQAAGIRWGLNGAHRKAVGLPEVERHSFCDGLDRLFLGYALGDVPVQFDGRLPAGSPEGSEALALGGFAHFVDLLTHWHRVWSMPATAQTWGERLNAVVGAFLMETPETVPDLQEVREAIAALSRHWGEAAVTGTIEPEVVRVALESLLDDPARGGTPSGRLTFTAMASLRSLPYRVVCVIGLNDGEFPHPDRPAEFDLIAQAPRRGDRQRRYDERNLFLDLLLAARERLYLSYTGRSVRDNAPLPPSTLLSELLDYLLPLVAAAGESPEEARRRLVVEHPLQAFSPVYFDAAVAKDPRLVSFNSEYCEALRAARSRRPSGEGVRACESLSREPEECSATLAERERADHGPAGPIAEEEQNDPDFEHAPFFPAPMAAPEPEWREPNLDVLKRFFRNPCRYLLEQRLGLTLAEGEAELADDEPFLPAYFARSEVAERLLPLMLSAATEEAVEAVARAGIEFPQGQLGELLLKGELTRIREYAERIAGQTQEEPLQPLPGRLAFQIEGETWTLSGTLGQVWRRGLVRWRYDDTRPVDYMSGWLDHLFLNALAVRGVEPTTTWISRDGEYRFRPVAAAQERLRELVALYREGLRLPLHFFPRSAWACALGLKQGGSQAAERQARKRWEGSGDRRGESEDLAYRQALRGQADPLDGAFFRTVRTVFGPLLDHLEDGRIA</sequence>
<dbReference type="InterPro" id="IPR006697">
    <property type="entry name" value="RecC"/>
</dbReference>
<keyword evidence="2 10" id="KW-0547">Nucleotide-binding</keyword>
<dbReference type="PANTHER" id="PTHR30591">
    <property type="entry name" value="RECBCD ENZYME SUBUNIT RECC"/>
    <property type="match status" value="1"/>
</dbReference>
<evidence type="ECO:0000256" key="6">
    <source>
        <dbReference type="ARBA" id="ARBA00022839"/>
    </source>
</evidence>
<evidence type="ECO:0000256" key="7">
    <source>
        <dbReference type="ARBA" id="ARBA00022840"/>
    </source>
</evidence>
<dbReference type="Pfam" id="PF17946">
    <property type="entry name" value="RecC_C"/>
    <property type="match status" value="1"/>
</dbReference>